<dbReference type="PANTHER" id="PTHR33207">
    <property type="entry name" value="F-BOX DOMAIN CONTAINING PROTEIN-RELATED"/>
    <property type="match status" value="1"/>
</dbReference>
<sequence>MPPGPTSIHDVTDDLLELILLQVSSAVCLVHAAATCMLWCHVIAGAGFLRRFRSLHGTHVLGCYHIKYGQDIFVPAAVPPGIDDRRRLSLSLDFHPYSMESNELFPCSDISTFLLDVDADEETDTSPLMSRFRVLHVRVHHYIDVQIYMFCTRDEQWVLLSSTTARDIVSAVMGLDNMDFLGRTGSYIFWGIPQVKSNVLILDECTGGFSVIALLKPMGRRIYYCRMNLRVISGDAHTVRFIRITGDDLEVLTVVRNVGTCVVDSRVVGLLQLSTIEVTRSRWNFMDTAPAVGH</sequence>
<accession>A0A5J9WMZ4</accession>
<comment type="caution">
    <text evidence="1">The sequence shown here is derived from an EMBL/GenBank/DDBJ whole genome shotgun (WGS) entry which is preliminary data.</text>
</comment>
<dbReference type="SUPFAM" id="SSF81383">
    <property type="entry name" value="F-box domain"/>
    <property type="match status" value="1"/>
</dbReference>
<feature type="non-terminal residue" evidence="1">
    <location>
        <position position="1"/>
    </location>
</feature>
<dbReference type="EMBL" id="RWGY01000002">
    <property type="protein sequence ID" value="TVU49473.1"/>
    <property type="molecule type" value="Genomic_DNA"/>
</dbReference>
<dbReference type="AlphaFoldDB" id="A0A5J9WMZ4"/>
<evidence type="ECO:0000313" key="2">
    <source>
        <dbReference type="Proteomes" id="UP000324897"/>
    </source>
</evidence>
<name>A0A5J9WMZ4_9POAL</name>
<organism evidence="1 2">
    <name type="scientific">Eragrostis curvula</name>
    <name type="common">weeping love grass</name>
    <dbReference type="NCBI Taxonomy" id="38414"/>
    <lineage>
        <taxon>Eukaryota</taxon>
        <taxon>Viridiplantae</taxon>
        <taxon>Streptophyta</taxon>
        <taxon>Embryophyta</taxon>
        <taxon>Tracheophyta</taxon>
        <taxon>Spermatophyta</taxon>
        <taxon>Magnoliopsida</taxon>
        <taxon>Liliopsida</taxon>
        <taxon>Poales</taxon>
        <taxon>Poaceae</taxon>
        <taxon>PACMAD clade</taxon>
        <taxon>Chloridoideae</taxon>
        <taxon>Eragrostideae</taxon>
        <taxon>Eragrostidinae</taxon>
        <taxon>Eragrostis</taxon>
    </lineage>
</organism>
<protein>
    <recommendedName>
        <fullName evidence="3">F-box domain-containing protein</fullName>
    </recommendedName>
</protein>
<dbReference type="InterPro" id="IPR036047">
    <property type="entry name" value="F-box-like_dom_sf"/>
</dbReference>
<evidence type="ECO:0008006" key="3">
    <source>
        <dbReference type="Google" id="ProtNLM"/>
    </source>
</evidence>
<dbReference type="Gramene" id="TVU49473">
    <property type="protein sequence ID" value="TVU49473"/>
    <property type="gene ID" value="EJB05_00786"/>
</dbReference>
<keyword evidence="2" id="KW-1185">Reference proteome</keyword>
<evidence type="ECO:0000313" key="1">
    <source>
        <dbReference type="EMBL" id="TVU49473.1"/>
    </source>
</evidence>
<proteinExistence type="predicted"/>
<reference evidence="1 2" key="1">
    <citation type="journal article" date="2019" name="Sci. Rep.">
        <title>A high-quality genome of Eragrostis curvula grass provides insights into Poaceae evolution and supports new strategies to enhance forage quality.</title>
        <authorList>
            <person name="Carballo J."/>
            <person name="Santos B.A.C.M."/>
            <person name="Zappacosta D."/>
            <person name="Garbus I."/>
            <person name="Selva J.P."/>
            <person name="Gallo C.A."/>
            <person name="Diaz A."/>
            <person name="Albertini E."/>
            <person name="Caccamo M."/>
            <person name="Echenique V."/>
        </authorList>
    </citation>
    <scope>NUCLEOTIDE SEQUENCE [LARGE SCALE GENOMIC DNA]</scope>
    <source>
        <strain evidence="2">cv. Victoria</strain>
        <tissue evidence="1">Leaf</tissue>
    </source>
</reference>
<gene>
    <name evidence="1" type="ORF">EJB05_00786</name>
</gene>
<dbReference type="Proteomes" id="UP000324897">
    <property type="component" value="Chromosome 6"/>
</dbReference>